<accession>A0ACB0YC56</accession>
<proteinExistence type="predicted"/>
<name>A0ACB0YC56_MELEN</name>
<sequence>MVLAQKDGAKDHQIINQKYLNLLISSQTSLRRQVLIINTFSPDSRDSKRIRLYCARELAIDHVGDVRLIINVSGRRYDTWKNTLERFPETLLGSNEREFFYDEDAKEYFFDRDPDLFRHILAFYRTGRLHYPQTECLVSYEEELAFFGIIPDLISDCCYEDYKDKKRENQERLMEERIDAPEKKKDMTFRNPHTSTTALIFYYVTGFFIAVSVLCNIIETIPCKYLAHSFGSISCGDLYEKQFFVLDTACVVIFTIEYLFRLYAAPDRCKFVRSIMSLIDVIAILPYYIGLGLQENKDVSGAFVTHSQGLRILGYTLKSCASELGFLVFSLAMAIIIFSTIIYYTEKRVPDTKFTSIPAAFWYTIVTLTTLGYGDFVPYTVMGKVVGGICSLSGVLVIALPVPVIVSNFSRIYHQNQRADKRKAQKKARMARIRIVKNASGQVLSNRRKGYEQRMHDFELGLLGPEQLKDEDIFQLQHHHLLMCLHRATEWDKDESEEREKRTSIGQKREGECNYDQKSDNILPDQINDNNNSPPFQQPPFKLTPVRNWLTRMRQHSASFCGQRGSSRKTLWRYKARRMSSSGKDTQRLDEEEAIGGDVLNTNKHSHYQQLSQLNAIPLRVTPANEPSTSTTVIDEELDHQYTREQQLEDCEDAELIKESSLNEDKNEGKEEKGQIFRHPPIRIVVSEEGFDPGEVGRDGGGLRGEGEEEGEDLGREEQQQEREENKNRREEEEQVEESKESEPQQINENNKIISLEELQRVKLENTNRCQ</sequence>
<reference evidence="1" key="1">
    <citation type="submission" date="2023-11" db="EMBL/GenBank/DDBJ databases">
        <authorList>
            <person name="Poullet M."/>
        </authorList>
    </citation>
    <scope>NUCLEOTIDE SEQUENCE</scope>
    <source>
        <strain evidence="1">E1834</strain>
    </source>
</reference>
<protein>
    <submittedName>
        <fullName evidence="1">Uncharacterized protein</fullName>
    </submittedName>
</protein>
<dbReference type="EMBL" id="CAVMJV010000010">
    <property type="protein sequence ID" value="CAK5040700.1"/>
    <property type="molecule type" value="Genomic_DNA"/>
</dbReference>
<gene>
    <name evidence="1" type="ORF">MENTE1834_LOCUS10284</name>
</gene>
<comment type="caution">
    <text evidence="1">The sequence shown here is derived from an EMBL/GenBank/DDBJ whole genome shotgun (WGS) entry which is preliminary data.</text>
</comment>
<keyword evidence="2" id="KW-1185">Reference proteome</keyword>
<evidence type="ECO:0000313" key="2">
    <source>
        <dbReference type="Proteomes" id="UP001497535"/>
    </source>
</evidence>
<organism evidence="1 2">
    <name type="scientific">Meloidogyne enterolobii</name>
    <name type="common">Root-knot nematode worm</name>
    <name type="synonym">Meloidogyne mayaguensis</name>
    <dbReference type="NCBI Taxonomy" id="390850"/>
    <lineage>
        <taxon>Eukaryota</taxon>
        <taxon>Metazoa</taxon>
        <taxon>Ecdysozoa</taxon>
        <taxon>Nematoda</taxon>
        <taxon>Chromadorea</taxon>
        <taxon>Rhabditida</taxon>
        <taxon>Tylenchina</taxon>
        <taxon>Tylenchomorpha</taxon>
        <taxon>Tylenchoidea</taxon>
        <taxon>Meloidogynidae</taxon>
        <taxon>Meloidogyninae</taxon>
        <taxon>Meloidogyne</taxon>
    </lineage>
</organism>
<evidence type="ECO:0000313" key="1">
    <source>
        <dbReference type="EMBL" id="CAK5040700.1"/>
    </source>
</evidence>
<dbReference type="Proteomes" id="UP001497535">
    <property type="component" value="Unassembled WGS sequence"/>
</dbReference>